<dbReference type="RefSeq" id="WP_057888392.1">
    <property type="nucleotide sequence ID" value="NZ_AZEZ01000086.1"/>
</dbReference>
<accession>A0A0R1QF50</accession>
<dbReference type="STRING" id="1423770.FD29_GL001005"/>
<dbReference type="SUPFAM" id="SSF46785">
    <property type="entry name" value="Winged helix' DNA-binding domain"/>
    <property type="match status" value="1"/>
</dbReference>
<evidence type="ECO:0000256" key="2">
    <source>
        <dbReference type="ARBA" id="ARBA00023015"/>
    </source>
</evidence>
<dbReference type="Gene3D" id="1.10.10.10">
    <property type="entry name" value="Winged helix-like DNA-binding domain superfamily/Winged helix DNA-binding domain"/>
    <property type="match status" value="1"/>
</dbReference>
<keyword evidence="2" id="KW-0805">Transcription regulation</keyword>
<evidence type="ECO:0000313" key="6">
    <source>
        <dbReference type="EMBL" id="KRL43405.1"/>
    </source>
</evidence>
<dbReference type="Proteomes" id="UP000050872">
    <property type="component" value="Unassembled WGS sequence"/>
</dbReference>
<evidence type="ECO:0000256" key="4">
    <source>
        <dbReference type="ARBA" id="ARBA00023163"/>
    </source>
</evidence>
<dbReference type="EMBL" id="AZEZ01000086">
    <property type="protein sequence ID" value="KRL43405.1"/>
    <property type="molecule type" value="Genomic_DNA"/>
</dbReference>
<evidence type="ECO:0000313" key="7">
    <source>
        <dbReference type="Proteomes" id="UP000050872"/>
    </source>
</evidence>
<dbReference type="InterPro" id="IPR005119">
    <property type="entry name" value="LysR_subst-bd"/>
</dbReference>
<dbReference type="GO" id="GO:0003677">
    <property type="term" value="F:DNA binding"/>
    <property type="evidence" value="ECO:0007669"/>
    <property type="project" value="UniProtKB-KW"/>
</dbReference>
<gene>
    <name evidence="6" type="ORF">FD29_GL001005</name>
</gene>
<keyword evidence="7" id="KW-1185">Reference proteome</keyword>
<dbReference type="CDD" id="cd05466">
    <property type="entry name" value="PBP2_LTTR_substrate"/>
    <property type="match status" value="1"/>
</dbReference>
<protein>
    <submittedName>
        <fullName evidence="6">Transcription regulator</fullName>
    </submittedName>
</protein>
<dbReference type="Gene3D" id="3.40.190.290">
    <property type="match status" value="1"/>
</dbReference>
<evidence type="ECO:0000259" key="5">
    <source>
        <dbReference type="PROSITE" id="PS50931"/>
    </source>
</evidence>
<keyword evidence="3" id="KW-0238">DNA-binding</keyword>
<comment type="caution">
    <text evidence="6">The sequence shown here is derived from an EMBL/GenBank/DDBJ whole genome shotgun (WGS) entry which is preliminary data.</text>
</comment>
<dbReference type="InterPro" id="IPR036390">
    <property type="entry name" value="WH_DNA-bd_sf"/>
</dbReference>
<dbReference type="SUPFAM" id="SSF53850">
    <property type="entry name" value="Periplasmic binding protein-like II"/>
    <property type="match status" value="1"/>
</dbReference>
<evidence type="ECO:0000256" key="3">
    <source>
        <dbReference type="ARBA" id="ARBA00023125"/>
    </source>
</evidence>
<evidence type="ECO:0000256" key="1">
    <source>
        <dbReference type="ARBA" id="ARBA00009437"/>
    </source>
</evidence>
<dbReference type="PANTHER" id="PTHR30346">
    <property type="entry name" value="TRANSCRIPTIONAL DUAL REGULATOR HCAR-RELATED"/>
    <property type="match status" value="1"/>
</dbReference>
<dbReference type="FunFam" id="1.10.10.10:FF:000001">
    <property type="entry name" value="LysR family transcriptional regulator"/>
    <property type="match status" value="1"/>
</dbReference>
<dbReference type="GO" id="GO:0003700">
    <property type="term" value="F:DNA-binding transcription factor activity"/>
    <property type="evidence" value="ECO:0007669"/>
    <property type="project" value="InterPro"/>
</dbReference>
<organism evidence="6 7">
    <name type="scientific">Companilactobacillus mindensis DSM 14500</name>
    <dbReference type="NCBI Taxonomy" id="1423770"/>
    <lineage>
        <taxon>Bacteria</taxon>
        <taxon>Bacillati</taxon>
        <taxon>Bacillota</taxon>
        <taxon>Bacilli</taxon>
        <taxon>Lactobacillales</taxon>
        <taxon>Lactobacillaceae</taxon>
        <taxon>Companilactobacillus</taxon>
    </lineage>
</organism>
<dbReference type="InterPro" id="IPR000847">
    <property type="entry name" value="LysR_HTH_N"/>
</dbReference>
<dbReference type="OrthoDB" id="119203at2"/>
<reference evidence="6 7" key="1">
    <citation type="journal article" date="2015" name="Genome Announc.">
        <title>Expanding the biotechnology potential of lactobacilli through comparative genomics of 213 strains and associated genera.</title>
        <authorList>
            <person name="Sun Z."/>
            <person name="Harris H.M."/>
            <person name="McCann A."/>
            <person name="Guo C."/>
            <person name="Argimon S."/>
            <person name="Zhang W."/>
            <person name="Yang X."/>
            <person name="Jeffery I.B."/>
            <person name="Cooney J.C."/>
            <person name="Kagawa T.F."/>
            <person name="Liu W."/>
            <person name="Song Y."/>
            <person name="Salvetti E."/>
            <person name="Wrobel A."/>
            <person name="Rasinkangas P."/>
            <person name="Parkhill J."/>
            <person name="Rea M.C."/>
            <person name="O'Sullivan O."/>
            <person name="Ritari J."/>
            <person name="Douillard F.P."/>
            <person name="Paul Ross R."/>
            <person name="Yang R."/>
            <person name="Briner A.E."/>
            <person name="Felis G.E."/>
            <person name="de Vos W.M."/>
            <person name="Barrangou R."/>
            <person name="Klaenhammer T.R."/>
            <person name="Caufield P.W."/>
            <person name="Cui Y."/>
            <person name="Zhang H."/>
            <person name="O'Toole P.W."/>
        </authorList>
    </citation>
    <scope>NUCLEOTIDE SEQUENCE [LARGE SCALE GENOMIC DNA]</scope>
    <source>
        <strain evidence="6 7">DSM 14500</strain>
    </source>
</reference>
<dbReference type="InterPro" id="IPR036388">
    <property type="entry name" value="WH-like_DNA-bd_sf"/>
</dbReference>
<comment type="similarity">
    <text evidence="1">Belongs to the LysR transcriptional regulatory family.</text>
</comment>
<feature type="domain" description="HTH lysR-type" evidence="5">
    <location>
        <begin position="1"/>
        <end position="58"/>
    </location>
</feature>
<dbReference type="PROSITE" id="PS50931">
    <property type="entry name" value="HTH_LYSR"/>
    <property type="match status" value="1"/>
</dbReference>
<dbReference type="PANTHER" id="PTHR30346:SF0">
    <property type="entry name" value="HCA OPERON TRANSCRIPTIONAL ACTIVATOR HCAR"/>
    <property type="match status" value="1"/>
</dbReference>
<proteinExistence type="inferred from homology"/>
<dbReference type="Pfam" id="PF00126">
    <property type="entry name" value="HTH_1"/>
    <property type="match status" value="1"/>
</dbReference>
<keyword evidence="4" id="KW-0804">Transcription</keyword>
<dbReference type="AlphaFoldDB" id="A0A0R1QF50"/>
<dbReference type="PATRIC" id="fig|1423770.3.peg.1035"/>
<dbReference type="Pfam" id="PF03466">
    <property type="entry name" value="LysR_substrate"/>
    <property type="match status" value="1"/>
</dbReference>
<name>A0A0R1QF50_9LACO</name>
<sequence>MDTKKLAVFVDLAKTQNYSCSAERLFLSQSTISKYIIMLEKEWQVKLFIRAHRQVKLTREGKLILPKVEEILRKEDEFNYFLINQVWQKERPLIIKGLPSLSQYEAFNIITEFTKQYPEVNLKFSEENVDKLNYALDEKNVDIVFTRAFDTSFPSYDVITNESDQLVVLVPQNNPLAKQRTLTLDMLKNESLLVLSDTMSKINPLYEAFKNKSLQPHITYEGQRIDLILAMINQGSGISVVMNKSFDLTKFKNIAVVPLKPRITSHLVLMKQHDNTTAVVELFWKFALKESQKWARTRSLKH</sequence>
<dbReference type="GO" id="GO:0032993">
    <property type="term" value="C:protein-DNA complex"/>
    <property type="evidence" value="ECO:0007669"/>
    <property type="project" value="TreeGrafter"/>
</dbReference>